<dbReference type="CDD" id="cd10170">
    <property type="entry name" value="ASKHA_NBD_HSP70"/>
    <property type="match status" value="1"/>
</dbReference>
<dbReference type="PROSITE" id="PS00329">
    <property type="entry name" value="HSP70_2"/>
    <property type="match status" value="1"/>
</dbReference>
<gene>
    <name evidence="4" type="ORF">MECH1_V1_0889</name>
</gene>
<reference evidence="4 5" key="1">
    <citation type="submission" date="2024-04" db="EMBL/GenBank/DDBJ databases">
        <authorList>
            <person name="Cremers G."/>
        </authorList>
    </citation>
    <scope>NUCLEOTIDE SEQUENCE [LARGE SCALE GENOMIC DNA]</scope>
    <source>
        <strain evidence="4">MeCH1-AG</strain>
    </source>
</reference>
<keyword evidence="3" id="KW-0067">ATP-binding</keyword>
<sequence>MARSPRYLVGIDLGTTHTVAAYAALVAGAQPRPELFPIEQAVAPGEVAARPLLPSARYHAALDELSERDLALPWPPTESPPDYRPVVGELARWLGAKSRGRLIVSAKSWLSHGAVDRTAPILPWGAPEAIPKVSPLEASASYLGQVRSAWNFHHPDALLEEQDLVVTVPASFDEAARALTLEAARLAGLPRVRLVEEPQAVCYDWLWQQGAALRERLAEVRLLLVVDVGGGTTDLTLIRVQPGAGEPVLTRVAVGDHLMLGGDNIDLTLARLAEQRLAGEAGRLSTAELFQLTEQCRTAKERLLADTAPDSVPVTLLGAGAHLVGGTRSVVLEREEVRRLVLDGFFPLVDLDQHPERRRSGVVEFGLPFAADPAITRHLAAFLSQHRSVAAEALGRDPSAAAVPDALLLNGGVFRSPLIVQRLAEQLSRWGGRPPRLLHNQRPELAVAYGAVAYGLSRRGIGPRPIGGGAARSYFLRVETEEGETQRGVCLLPRGTEEGHEVLLADRTFLLRLGVPVSFHLVASAADLPCRPGDLVDIDDQRFQALPPLAAALGREEAGDRTERAVRIAAALTEVGTLDLHCVAVDDPGQRWRIEFQLRGAAARTLPDTRRHPRLGEALDKIRTLFGKKARGADPKAVKGLRGDLERILGPRASWDTPLLRALFGALLEGLPHRRRSAEHERLWCSLVGYSLRPGFGYPLDDWRVAQIFAIYRQGPQFVNEPRNWAEWWTLWRRLAGGLDEAAQQAIFHDLAECIDPESAKRGPIAQRAKKRGYEDMVRLAAVLERLPVATKVELGGWLLARLAKPGEPAESWWALGRVGARVPFHGSAHCVVPAAVAGAWLEQVLRRDFKKEPHPAFAAVLLARLSGDRQRDLAPELRQRTIERLRAAKAPESWLALLMEPKDLSEADARQVFGEALPPGLKLVG</sequence>
<dbReference type="Gene3D" id="3.90.640.10">
    <property type="entry name" value="Actin, Chain A, domain 4"/>
    <property type="match status" value="1"/>
</dbReference>
<dbReference type="Pfam" id="PF12531">
    <property type="entry name" value="DUF3731"/>
    <property type="match status" value="1"/>
</dbReference>
<dbReference type="Pfam" id="PF00012">
    <property type="entry name" value="HSP70"/>
    <property type="match status" value="1"/>
</dbReference>
<organism evidence="4 5">
    <name type="scientific">Candidatus Methylocalor cossyra</name>
    <dbReference type="NCBI Taxonomy" id="3108543"/>
    <lineage>
        <taxon>Bacteria</taxon>
        <taxon>Pseudomonadati</taxon>
        <taxon>Pseudomonadota</taxon>
        <taxon>Gammaproteobacteria</taxon>
        <taxon>Methylococcales</taxon>
        <taxon>Methylococcaceae</taxon>
        <taxon>Candidatus Methylocalor</taxon>
    </lineage>
</organism>
<dbReference type="SUPFAM" id="SSF53067">
    <property type="entry name" value="Actin-like ATPase domain"/>
    <property type="match status" value="2"/>
</dbReference>
<name>A0ABM9NGD4_9GAMM</name>
<evidence type="ECO:0000256" key="1">
    <source>
        <dbReference type="ARBA" id="ARBA00007381"/>
    </source>
</evidence>
<proteinExistence type="inferred from homology"/>
<evidence type="ECO:0000256" key="2">
    <source>
        <dbReference type="ARBA" id="ARBA00022741"/>
    </source>
</evidence>
<accession>A0ABM9NGD4</accession>
<dbReference type="InterPro" id="IPR043129">
    <property type="entry name" value="ATPase_NBD"/>
</dbReference>
<dbReference type="PRINTS" id="PR00301">
    <property type="entry name" value="HEATSHOCK70"/>
</dbReference>
<evidence type="ECO:0000256" key="3">
    <source>
        <dbReference type="ARBA" id="ARBA00022840"/>
    </source>
</evidence>
<keyword evidence="2" id="KW-0547">Nucleotide-binding</keyword>
<dbReference type="InterPro" id="IPR018181">
    <property type="entry name" value="Heat_shock_70_CS"/>
</dbReference>
<dbReference type="Gene3D" id="3.30.420.40">
    <property type="match status" value="2"/>
</dbReference>
<comment type="similarity">
    <text evidence="1">Belongs to the heat shock protein 70 family.</text>
</comment>
<dbReference type="InterPro" id="IPR013126">
    <property type="entry name" value="Hsp_70_fam"/>
</dbReference>
<dbReference type="EMBL" id="OZ026884">
    <property type="protein sequence ID" value="CAL1239665.1"/>
    <property type="molecule type" value="Genomic_DNA"/>
</dbReference>
<dbReference type="RefSeq" id="WP_348759208.1">
    <property type="nucleotide sequence ID" value="NZ_OZ026884.1"/>
</dbReference>
<dbReference type="PANTHER" id="PTHR42749">
    <property type="entry name" value="CELL SHAPE-DETERMINING PROTEIN MREB"/>
    <property type="match status" value="1"/>
</dbReference>
<dbReference type="Proteomes" id="UP001497493">
    <property type="component" value="Chromosome"/>
</dbReference>
<protein>
    <submittedName>
        <fullName evidence="4">Molecular chaperone DnaK (HSP70)</fullName>
    </submittedName>
</protein>
<evidence type="ECO:0000313" key="5">
    <source>
        <dbReference type="Proteomes" id="UP001497493"/>
    </source>
</evidence>
<keyword evidence="5" id="KW-1185">Reference proteome</keyword>
<dbReference type="InterPro" id="IPR021030">
    <property type="entry name" value="DUF3731"/>
</dbReference>
<dbReference type="PANTHER" id="PTHR42749:SF1">
    <property type="entry name" value="CELL SHAPE-DETERMINING PROTEIN MREB"/>
    <property type="match status" value="1"/>
</dbReference>
<evidence type="ECO:0000313" key="4">
    <source>
        <dbReference type="EMBL" id="CAL1239665.1"/>
    </source>
</evidence>